<feature type="region of interest" description="Disordered" evidence="1">
    <location>
        <begin position="333"/>
        <end position="392"/>
    </location>
</feature>
<gene>
    <name evidence="2" type="ORF">UCDDA912_g01822</name>
</gene>
<dbReference type="OrthoDB" id="5413829at2759"/>
<reference evidence="2 3" key="1">
    <citation type="submission" date="2015-05" db="EMBL/GenBank/DDBJ databases">
        <title>Distinctive expansion of gene families associated with plant cell wall degradation and secondary metabolism in the genomes of grapevine trunk pathogens.</title>
        <authorList>
            <person name="Lawrence D.P."/>
            <person name="Travadon R."/>
            <person name="Rolshausen P.E."/>
            <person name="Baumgartner K."/>
        </authorList>
    </citation>
    <scope>NUCLEOTIDE SEQUENCE [LARGE SCALE GENOMIC DNA]</scope>
    <source>
        <strain evidence="2">DA912</strain>
    </source>
</reference>
<comment type="caution">
    <text evidence="2">The sequence shown here is derived from an EMBL/GenBank/DDBJ whole genome shotgun (WGS) entry which is preliminary data.</text>
</comment>
<sequence length="392" mass="42524">MRNASKATGAASTPVKVDPKSAHTSDPFLQEFLIPAFDPAEYLNQTLPPLQGSSSSLRSSSTAGKGAAPLAQLSSEAQELLTQLNAHTTRLATTLTQLTDDILRSGSRLAYEVELLRGETLGLAESLTEGPLRDDLDRFVPAGIENTAASTRRASFGSLAPPTPFPEKDKDSPPPATPAAAVAVEKKAAEAAEDEPAYISHLRTLTLVRSRLDSVIKTFGDAMDFVFPPSEVSVSSGFLSVSAPDFPDMHTASKEQVSTEEKGQKTLRKLRDEISGLLAKGNPDPVKGVEDATKRVEELKELVTVWKGTAEEKGRQRFVENLARMVEDRHRELVKEAETQREQALRDSRNRQDEDGSRRDQGSTSESGTAETRGSMGGYGFMTQWQKLRSGL</sequence>
<feature type="region of interest" description="Disordered" evidence="1">
    <location>
        <begin position="1"/>
        <end position="23"/>
    </location>
</feature>
<proteinExistence type="predicted"/>
<organism evidence="2 3">
    <name type="scientific">Diaporthe ampelina</name>
    <dbReference type="NCBI Taxonomy" id="1214573"/>
    <lineage>
        <taxon>Eukaryota</taxon>
        <taxon>Fungi</taxon>
        <taxon>Dikarya</taxon>
        <taxon>Ascomycota</taxon>
        <taxon>Pezizomycotina</taxon>
        <taxon>Sordariomycetes</taxon>
        <taxon>Sordariomycetidae</taxon>
        <taxon>Diaporthales</taxon>
        <taxon>Diaporthaceae</taxon>
        <taxon>Diaporthe</taxon>
    </lineage>
</organism>
<feature type="region of interest" description="Disordered" evidence="1">
    <location>
        <begin position="151"/>
        <end position="179"/>
    </location>
</feature>
<accession>A0A0G2IEF5</accession>
<name>A0A0G2IEF5_9PEZI</name>
<dbReference type="Proteomes" id="UP000034680">
    <property type="component" value="Unassembled WGS sequence"/>
</dbReference>
<dbReference type="EMBL" id="LCUC01000061">
    <property type="protein sequence ID" value="KKY38065.1"/>
    <property type="molecule type" value="Genomic_DNA"/>
</dbReference>
<evidence type="ECO:0000313" key="2">
    <source>
        <dbReference type="EMBL" id="KKY38065.1"/>
    </source>
</evidence>
<feature type="compositionally biased region" description="Basic and acidic residues" evidence="1">
    <location>
        <begin position="333"/>
        <end position="361"/>
    </location>
</feature>
<feature type="compositionally biased region" description="Polar residues" evidence="1">
    <location>
        <begin position="383"/>
        <end position="392"/>
    </location>
</feature>
<dbReference type="STRING" id="1214573.A0A0G2IEF5"/>
<dbReference type="AlphaFoldDB" id="A0A0G2IEF5"/>
<keyword evidence="3" id="KW-1185">Reference proteome</keyword>
<dbReference type="Gene3D" id="6.10.250.2790">
    <property type="match status" value="1"/>
</dbReference>
<feature type="compositionally biased region" description="Polar residues" evidence="1">
    <location>
        <begin position="362"/>
        <end position="372"/>
    </location>
</feature>
<protein>
    <submittedName>
        <fullName evidence="2">Uncharacterized protein</fullName>
    </submittedName>
</protein>
<reference evidence="2 3" key="2">
    <citation type="submission" date="2015-05" db="EMBL/GenBank/DDBJ databases">
        <authorList>
            <person name="Morales-Cruz A."/>
            <person name="Amrine K.C."/>
            <person name="Cantu D."/>
        </authorList>
    </citation>
    <scope>NUCLEOTIDE SEQUENCE [LARGE SCALE GENOMIC DNA]</scope>
    <source>
        <strain evidence="2">DA912</strain>
    </source>
</reference>
<evidence type="ECO:0000313" key="3">
    <source>
        <dbReference type="Proteomes" id="UP000034680"/>
    </source>
</evidence>
<evidence type="ECO:0000256" key="1">
    <source>
        <dbReference type="SAM" id="MobiDB-lite"/>
    </source>
</evidence>
<feature type="region of interest" description="Disordered" evidence="1">
    <location>
        <begin position="45"/>
        <end position="69"/>
    </location>
</feature>